<protein>
    <submittedName>
        <fullName evidence="2">Uncharacterized protein</fullName>
    </submittedName>
</protein>
<sequence>MPTIPKTQERAKKSGDANKRIGEKTDVSKGSKVDKASDSTDKIPRSSNGKWDDGVKTMRRVQKKNDADNRKANGVQGVLANAAKNVVDPKKQGGKHGLLR</sequence>
<reference evidence="2 3" key="1">
    <citation type="submission" date="2017-12" db="EMBL/GenBank/DDBJ databases">
        <title>Comparative genomics of Botrytis spp.</title>
        <authorList>
            <person name="Valero-Jimenez C.A."/>
            <person name="Tapia P."/>
            <person name="Veloso J."/>
            <person name="Silva-Moreno E."/>
            <person name="Staats M."/>
            <person name="Valdes J.H."/>
            <person name="Van Kan J.A.L."/>
        </authorList>
    </citation>
    <scope>NUCLEOTIDE SEQUENCE [LARGE SCALE GENOMIC DNA]</scope>
    <source>
        <strain evidence="2 3">Be9601</strain>
    </source>
</reference>
<comment type="caution">
    <text evidence="2">The sequence shown here is derived from an EMBL/GenBank/DDBJ whole genome shotgun (WGS) entry which is preliminary data.</text>
</comment>
<dbReference type="AlphaFoldDB" id="A0A4Z1JPQ2"/>
<organism evidence="2 3">
    <name type="scientific">Botrytis elliptica</name>
    <dbReference type="NCBI Taxonomy" id="278938"/>
    <lineage>
        <taxon>Eukaryota</taxon>
        <taxon>Fungi</taxon>
        <taxon>Dikarya</taxon>
        <taxon>Ascomycota</taxon>
        <taxon>Pezizomycotina</taxon>
        <taxon>Leotiomycetes</taxon>
        <taxon>Helotiales</taxon>
        <taxon>Sclerotiniaceae</taxon>
        <taxon>Botrytis</taxon>
    </lineage>
</organism>
<proteinExistence type="predicted"/>
<keyword evidence="3" id="KW-1185">Reference proteome</keyword>
<dbReference type="EMBL" id="PQXM01000211">
    <property type="protein sequence ID" value="TGO75456.1"/>
    <property type="molecule type" value="Genomic_DNA"/>
</dbReference>
<evidence type="ECO:0000256" key="1">
    <source>
        <dbReference type="SAM" id="MobiDB-lite"/>
    </source>
</evidence>
<name>A0A4Z1JPQ2_9HELO</name>
<feature type="compositionally biased region" description="Basic and acidic residues" evidence="1">
    <location>
        <begin position="7"/>
        <end position="53"/>
    </location>
</feature>
<accession>A0A4Z1JPQ2</accession>
<gene>
    <name evidence="2" type="ORF">BELL_0212g00150</name>
</gene>
<feature type="region of interest" description="Disordered" evidence="1">
    <location>
        <begin position="1"/>
        <end position="53"/>
    </location>
</feature>
<dbReference type="OrthoDB" id="3559344at2759"/>
<evidence type="ECO:0000313" key="3">
    <source>
        <dbReference type="Proteomes" id="UP000297229"/>
    </source>
</evidence>
<dbReference type="Proteomes" id="UP000297229">
    <property type="component" value="Unassembled WGS sequence"/>
</dbReference>
<evidence type="ECO:0000313" key="2">
    <source>
        <dbReference type="EMBL" id="TGO75456.1"/>
    </source>
</evidence>